<dbReference type="GO" id="GO:0004791">
    <property type="term" value="F:thioredoxin-disulfide reductase (NADPH) activity"/>
    <property type="evidence" value="ECO:0007669"/>
    <property type="project" value="UniProtKB-UniRule"/>
</dbReference>
<protein>
    <recommendedName>
        <fullName evidence="6">Thioredoxin reductase</fullName>
        <ecNumber evidence="6">1.8.1.9</ecNumber>
    </recommendedName>
</protein>
<dbReference type="InterPro" id="IPR036188">
    <property type="entry name" value="FAD/NAD-bd_sf"/>
</dbReference>
<feature type="domain" description="FAD/NAD(P)-binding" evidence="8">
    <location>
        <begin position="3"/>
        <end position="293"/>
    </location>
</feature>
<evidence type="ECO:0000256" key="5">
    <source>
        <dbReference type="ARBA" id="ARBA00023284"/>
    </source>
</evidence>
<evidence type="ECO:0000259" key="8">
    <source>
        <dbReference type="Pfam" id="PF07992"/>
    </source>
</evidence>
<keyword evidence="7" id="KW-0521">NADP</keyword>
<comment type="subunit">
    <text evidence="6">Homodimer.</text>
</comment>
<dbReference type="SUPFAM" id="SSF51905">
    <property type="entry name" value="FAD/NAD(P)-binding domain"/>
    <property type="match status" value="1"/>
</dbReference>
<dbReference type="InterPro" id="IPR023753">
    <property type="entry name" value="FAD/NAD-binding_dom"/>
</dbReference>
<gene>
    <name evidence="9" type="primary">trxB</name>
    <name evidence="9" type="ORF">HS096_01955</name>
</gene>
<proteinExistence type="inferred from homology"/>
<keyword evidence="5 6" id="KW-0676">Redox-active center</keyword>
<dbReference type="AlphaFoldDB" id="A0A928TTQ3"/>
<comment type="caution">
    <text evidence="9">The sequence shown here is derived from an EMBL/GenBank/DDBJ whole genome shotgun (WGS) entry which is preliminary data.</text>
</comment>
<dbReference type="EC" id="1.8.1.9" evidence="6"/>
<dbReference type="InterPro" id="IPR008255">
    <property type="entry name" value="Pyr_nucl-diS_OxRdtase_2_AS"/>
</dbReference>
<evidence type="ECO:0000256" key="2">
    <source>
        <dbReference type="ARBA" id="ARBA00022827"/>
    </source>
</evidence>
<keyword evidence="3 6" id="KW-0560">Oxidoreductase</keyword>
<dbReference type="GO" id="GO:0019430">
    <property type="term" value="P:removal of superoxide radicals"/>
    <property type="evidence" value="ECO:0007669"/>
    <property type="project" value="UniProtKB-UniRule"/>
</dbReference>
<dbReference type="PANTHER" id="PTHR48105">
    <property type="entry name" value="THIOREDOXIN REDUCTASE 1-RELATED-RELATED"/>
    <property type="match status" value="1"/>
</dbReference>
<evidence type="ECO:0000256" key="3">
    <source>
        <dbReference type="ARBA" id="ARBA00023002"/>
    </source>
</evidence>
<name>A0A928TTQ3_UNCKA</name>
<dbReference type="EMBL" id="JABTTY010000001">
    <property type="protein sequence ID" value="MBE7525136.1"/>
    <property type="molecule type" value="Genomic_DNA"/>
</dbReference>
<evidence type="ECO:0000256" key="4">
    <source>
        <dbReference type="ARBA" id="ARBA00023157"/>
    </source>
</evidence>
<dbReference type="InterPro" id="IPR050097">
    <property type="entry name" value="Ferredoxin-NADP_redctase_2"/>
</dbReference>
<dbReference type="Pfam" id="PF07992">
    <property type="entry name" value="Pyr_redox_2"/>
    <property type="match status" value="1"/>
</dbReference>
<evidence type="ECO:0000256" key="7">
    <source>
        <dbReference type="RuleBase" id="RU003881"/>
    </source>
</evidence>
<comment type="catalytic activity">
    <reaction evidence="6">
        <text>[thioredoxin]-dithiol + NADP(+) = [thioredoxin]-disulfide + NADPH + H(+)</text>
        <dbReference type="Rhea" id="RHEA:20345"/>
        <dbReference type="Rhea" id="RHEA-COMP:10698"/>
        <dbReference type="Rhea" id="RHEA-COMP:10700"/>
        <dbReference type="ChEBI" id="CHEBI:15378"/>
        <dbReference type="ChEBI" id="CHEBI:29950"/>
        <dbReference type="ChEBI" id="CHEBI:50058"/>
        <dbReference type="ChEBI" id="CHEBI:57783"/>
        <dbReference type="ChEBI" id="CHEBI:58349"/>
        <dbReference type="EC" id="1.8.1.9"/>
    </reaction>
</comment>
<evidence type="ECO:0000313" key="10">
    <source>
        <dbReference type="Proteomes" id="UP000710385"/>
    </source>
</evidence>
<dbReference type="Proteomes" id="UP000710385">
    <property type="component" value="Unassembled WGS sequence"/>
</dbReference>
<dbReference type="InterPro" id="IPR005982">
    <property type="entry name" value="Thioredox_Rdtase"/>
</dbReference>
<dbReference type="PRINTS" id="PR00368">
    <property type="entry name" value="FADPNR"/>
</dbReference>
<dbReference type="PROSITE" id="PS00573">
    <property type="entry name" value="PYRIDINE_REDOX_2"/>
    <property type="match status" value="1"/>
</dbReference>
<evidence type="ECO:0000256" key="6">
    <source>
        <dbReference type="RuleBase" id="RU003880"/>
    </source>
</evidence>
<reference evidence="9" key="1">
    <citation type="submission" date="2020-05" db="EMBL/GenBank/DDBJ databases">
        <title>High-Quality Genomes of Partial-Nitritation/Anammox System by Hierarchical Clustering Based Hybrid Assembly.</title>
        <authorList>
            <person name="Liu L."/>
            <person name="Wang Y."/>
            <person name="Che Y."/>
            <person name="Chen Y."/>
            <person name="Xia Y."/>
            <person name="Luo R."/>
            <person name="Cheng S.H."/>
            <person name="Zheng C."/>
            <person name="Zhang T."/>
        </authorList>
    </citation>
    <scope>NUCLEOTIDE SEQUENCE</scope>
    <source>
        <strain evidence="9">H1_PAT1</strain>
    </source>
</reference>
<keyword evidence="2 6" id="KW-0274">FAD</keyword>
<sequence length="315" mass="33779">MRNLIIIGSGPAGWTAAIYASRANLEPLVFEGDEPGGQLMTTTEVENFPGFPDGLLGPDLMDRCKKQAARFGADIRSERVLELRREPDGSFTVFANGNTHQAMAVILSTGASARRLGLDSEKALYGKGVSACATCDGFFFKGKSVIVVGGGDSAMEEANFLTRFADRVTIVHRRDAFRASKIMQERILKNPKIHVIWNSEVADILGRDEGKVTGVRLRSTADGSEREMPIDGVFAAIGHSPNSGLVKDLADLDDKGYVITKPGTASTKTPGLFACGDLIDARYRQAITAAGTGCMAALEAERYLSEREQDVGSGK</sequence>
<accession>A0A928TTQ3</accession>
<comment type="cofactor">
    <cofactor evidence="7">
        <name>FAD</name>
        <dbReference type="ChEBI" id="CHEBI:57692"/>
    </cofactor>
    <text evidence="7">Binds 1 FAD per subunit.</text>
</comment>
<evidence type="ECO:0000256" key="1">
    <source>
        <dbReference type="ARBA" id="ARBA00022630"/>
    </source>
</evidence>
<organism evidence="9 10">
    <name type="scientific">candidate division WWE3 bacterium</name>
    <dbReference type="NCBI Taxonomy" id="2053526"/>
    <lineage>
        <taxon>Bacteria</taxon>
        <taxon>Katanobacteria</taxon>
    </lineage>
</organism>
<comment type="similarity">
    <text evidence="6">Belongs to the class-II pyridine nucleotide-disulfide oxidoreductase family.</text>
</comment>
<dbReference type="PRINTS" id="PR00469">
    <property type="entry name" value="PNDRDTASEII"/>
</dbReference>
<evidence type="ECO:0000313" key="9">
    <source>
        <dbReference type="EMBL" id="MBE7525136.1"/>
    </source>
</evidence>
<dbReference type="Gene3D" id="3.50.50.60">
    <property type="entry name" value="FAD/NAD(P)-binding domain"/>
    <property type="match status" value="2"/>
</dbReference>
<keyword evidence="4" id="KW-1015">Disulfide bond</keyword>
<dbReference type="NCBIfam" id="TIGR01292">
    <property type="entry name" value="TRX_reduct"/>
    <property type="match status" value="1"/>
</dbReference>
<keyword evidence="1 6" id="KW-0285">Flavoprotein</keyword>
<dbReference type="GO" id="GO:0005737">
    <property type="term" value="C:cytoplasm"/>
    <property type="evidence" value="ECO:0007669"/>
    <property type="project" value="InterPro"/>
</dbReference>